<dbReference type="InterPro" id="IPR028081">
    <property type="entry name" value="Leu-bd"/>
</dbReference>
<dbReference type="EMBL" id="CU459003">
    <property type="protein sequence ID" value="CAM77376.1"/>
    <property type="molecule type" value="Genomic_DNA"/>
</dbReference>
<accession>A4U3B9</accession>
<sequence length="84" mass="9261">MTSDYAIEQYMQSKTERVVKANGVEVKGQVKHPFHDSGFYSFVWQAQSSHGQIMGVSYAGTATMLAIKQIKEFVISQQCPVGSG</sequence>
<evidence type="ECO:0000313" key="4">
    <source>
        <dbReference type="EMBL" id="CAM77376.1"/>
    </source>
</evidence>
<comment type="similarity">
    <text evidence="1">Belongs to the leucine-binding protein family.</text>
</comment>
<dbReference type="SUPFAM" id="SSF53822">
    <property type="entry name" value="Periplasmic binding protein-like I"/>
    <property type="match status" value="1"/>
</dbReference>
<gene>
    <name evidence="4" type="ORF">MGR_0232</name>
</gene>
<evidence type="ECO:0000259" key="3">
    <source>
        <dbReference type="Pfam" id="PF13458"/>
    </source>
</evidence>
<name>A4U3B9_9PROT</name>
<organism evidence="4">
    <name type="scientific">Magnetospirillum gryphiswaldense</name>
    <dbReference type="NCBI Taxonomy" id="55518"/>
    <lineage>
        <taxon>Bacteria</taxon>
        <taxon>Pseudomonadati</taxon>
        <taxon>Pseudomonadota</taxon>
        <taxon>Alphaproteobacteria</taxon>
        <taxon>Rhodospirillales</taxon>
        <taxon>Rhodospirillaceae</taxon>
        <taxon>Magnetospirillum</taxon>
    </lineage>
</organism>
<protein>
    <submittedName>
        <fullName evidence="4">ABC-type branched-chain amino acid transport systems, periplasmic component</fullName>
    </submittedName>
</protein>
<feature type="domain" description="Leucine-binding protein" evidence="3">
    <location>
        <begin position="2"/>
        <end position="79"/>
    </location>
</feature>
<keyword evidence="2" id="KW-0732">Signal</keyword>
<evidence type="ECO:0000256" key="2">
    <source>
        <dbReference type="ARBA" id="ARBA00022729"/>
    </source>
</evidence>
<dbReference type="AlphaFoldDB" id="A4U3B9"/>
<evidence type="ECO:0000256" key="1">
    <source>
        <dbReference type="ARBA" id="ARBA00010062"/>
    </source>
</evidence>
<dbReference type="Gene3D" id="3.40.50.2300">
    <property type="match status" value="1"/>
</dbReference>
<proteinExistence type="inferred from homology"/>
<dbReference type="Pfam" id="PF13458">
    <property type="entry name" value="Peripla_BP_6"/>
    <property type="match status" value="1"/>
</dbReference>
<dbReference type="InterPro" id="IPR028082">
    <property type="entry name" value="Peripla_BP_I"/>
</dbReference>
<reference evidence="4" key="1">
    <citation type="journal article" date="2007" name="J. Bacteriol.">
        <title>Comparative genome analysis of four magnetotactic bacteria reveals a complex set of group-specific genes implicated in magnetosome biomineralization and function.</title>
        <authorList>
            <person name="Richter M."/>
            <person name="Kube M."/>
            <person name="Bazylinski D.A."/>
            <person name="Lombardot T."/>
            <person name="Gloeckner F.O."/>
            <person name="Reinhardt R."/>
            <person name="Schueler D."/>
        </authorList>
    </citation>
    <scope>NUCLEOTIDE SEQUENCE</scope>
    <source>
        <strain evidence="4">MSR-1</strain>
    </source>
</reference>